<name>A0A502FVK6_9PROT</name>
<dbReference type="AlphaFoldDB" id="A0A502FVK6"/>
<reference evidence="1 2" key="1">
    <citation type="journal article" date="2019" name="Environ. Microbiol.">
        <title>Species interactions and distinct microbial communities in high Arctic permafrost affected cryosols are associated with the CH4 and CO2 gas fluxes.</title>
        <authorList>
            <person name="Altshuler I."/>
            <person name="Hamel J."/>
            <person name="Turney S."/>
            <person name="Magnuson E."/>
            <person name="Levesque R."/>
            <person name="Greer C."/>
            <person name="Whyte L.G."/>
        </authorList>
    </citation>
    <scope>NUCLEOTIDE SEQUENCE [LARGE SCALE GENOMIC DNA]</scope>
    <source>
        <strain evidence="1 2">S9.3B</strain>
    </source>
</reference>
<evidence type="ECO:0000313" key="2">
    <source>
        <dbReference type="Proteomes" id="UP000317078"/>
    </source>
</evidence>
<dbReference type="RefSeq" id="WP_140884671.1">
    <property type="nucleotide sequence ID" value="NZ_RCZP01000015.1"/>
</dbReference>
<sequence length="202" mass="20759">MTTIATMSPVVSQPSLAVQASTGAAAAPSIPLAAPPSPAVVISISPGTQSAVSHPSDKTAEQRVSSLVEAVKTHNDIADAVAQMDWKKFAEIAGPERAEAEKMASMKYLSYSATRLGREFGESRIDVRAVTDEQAAVTGQAPGTLKVASFAFKSGGSSYAVTAKEDGTLVGTRDGEAWKTWKTIPSHAARAASDAGAALATL</sequence>
<gene>
    <name evidence="1" type="ORF">EAH89_15800</name>
</gene>
<protein>
    <submittedName>
        <fullName evidence="1">Uncharacterized protein</fullName>
    </submittedName>
</protein>
<accession>A0A502FVK6</accession>
<organism evidence="1 2">
    <name type="scientific">Muricoccus nepalensis</name>
    <dbReference type="NCBI Taxonomy" id="1854500"/>
    <lineage>
        <taxon>Bacteria</taxon>
        <taxon>Pseudomonadati</taxon>
        <taxon>Pseudomonadota</taxon>
        <taxon>Alphaproteobacteria</taxon>
        <taxon>Acetobacterales</taxon>
        <taxon>Roseomonadaceae</taxon>
        <taxon>Muricoccus</taxon>
    </lineage>
</organism>
<dbReference type="Proteomes" id="UP000317078">
    <property type="component" value="Unassembled WGS sequence"/>
</dbReference>
<evidence type="ECO:0000313" key="1">
    <source>
        <dbReference type="EMBL" id="TPG53667.1"/>
    </source>
</evidence>
<dbReference type="EMBL" id="RCZP01000015">
    <property type="protein sequence ID" value="TPG53667.1"/>
    <property type="molecule type" value="Genomic_DNA"/>
</dbReference>
<comment type="caution">
    <text evidence="1">The sequence shown here is derived from an EMBL/GenBank/DDBJ whole genome shotgun (WGS) entry which is preliminary data.</text>
</comment>
<proteinExistence type="predicted"/>
<keyword evidence="2" id="KW-1185">Reference proteome</keyword>